<dbReference type="Proteomes" id="UP000195221">
    <property type="component" value="Unassembled WGS sequence"/>
</dbReference>
<dbReference type="Pfam" id="PF04972">
    <property type="entry name" value="BON"/>
    <property type="match status" value="1"/>
</dbReference>
<dbReference type="PANTHER" id="PTHR34606:SF15">
    <property type="entry name" value="BON DOMAIN-CONTAINING PROTEIN"/>
    <property type="match status" value="1"/>
</dbReference>
<dbReference type="EMBL" id="NBTZ01000095">
    <property type="protein sequence ID" value="OTP72120.1"/>
    <property type="molecule type" value="Genomic_DNA"/>
</dbReference>
<dbReference type="AlphaFoldDB" id="A0A242MLS0"/>
<evidence type="ECO:0000259" key="1">
    <source>
        <dbReference type="PROSITE" id="PS50914"/>
    </source>
</evidence>
<dbReference type="PROSITE" id="PS50914">
    <property type="entry name" value="BON"/>
    <property type="match status" value="1"/>
</dbReference>
<proteinExistence type="predicted"/>
<name>A0A242MLS0_CABSO</name>
<gene>
    <name evidence="2" type="ORF">PAMC26577_21740</name>
</gene>
<dbReference type="Gene3D" id="3.30.1340.30">
    <property type="match status" value="1"/>
</dbReference>
<evidence type="ECO:0000313" key="3">
    <source>
        <dbReference type="Proteomes" id="UP000195221"/>
    </source>
</evidence>
<reference evidence="2 3" key="1">
    <citation type="submission" date="2017-03" db="EMBL/GenBank/DDBJ databases">
        <title>Genome analysis of strain PAMC 26577.</title>
        <authorList>
            <person name="Oh H.-M."/>
            <person name="Yang J.-A."/>
        </authorList>
    </citation>
    <scope>NUCLEOTIDE SEQUENCE [LARGE SCALE GENOMIC DNA]</scope>
    <source>
        <strain evidence="2 3">PAMC 26577</strain>
    </source>
</reference>
<dbReference type="InterPro" id="IPR051686">
    <property type="entry name" value="Lipoprotein_DolP"/>
</dbReference>
<dbReference type="InterPro" id="IPR007055">
    <property type="entry name" value="BON_dom"/>
</dbReference>
<dbReference type="PANTHER" id="PTHR34606">
    <property type="entry name" value="BON DOMAIN-CONTAINING PROTEIN"/>
    <property type="match status" value="1"/>
</dbReference>
<comment type="caution">
    <text evidence="2">The sequence shown here is derived from an EMBL/GenBank/DDBJ whole genome shotgun (WGS) entry which is preliminary data.</text>
</comment>
<accession>A0A242MLS0</accession>
<feature type="domain" description="BON" evidence="1">
    <location>
        <begin position="3"/>
        <end position="71"/>
    </location>
</feature>
<protein>
    <submittedName>
        <fullName evidence="2">Osmotically inducible protein Y</fullName>
    </submittedName>
</protein>
<evidence type="ECO:0000313" key="2">
    <source>
        <dbReference type="EMBL" id="OTP72120.1"/>
    </source>
</evidence>
<sequence>MSNDKDLQQAVLAELDWEPSIKAGHIGVTASEGVVTLTGHVENFAQKRAAEVATCRVKGVKAVVEEIEVRLPLTASWSDDQIANEAVNRLAWDVFIAPESIEVKV</sequence>
<dbReference type="RefSeq" id="WP_075357713.1">
    <property type="nucleotide sequence ID" value="NZ_MSRG01000014.1"/>
</dbReference>
<organism evidence="2 3">
    <name type="scientific">Caballeronia sordidicola</name>
    <name type="common">Burkholderia sordidicola</name>
    <dbReference type="NCBI Taxonomy" id="196367"/>
    <lineage>
        <taxon>Bacteria</taxon>
        <taxon>Pseudomonadati</taxon>
        <taxon>Pseudomonadota</taxon>
        <taxon>Betaproteobacteria</taxon>
        <taxon>Burkholderiales</taxon>
        <taxon>Burkholderiaceae</taxon>
        <taxon>Caballeronia</taxon>
    </lineage>
</organism>